<comment type="caution">
    <text evidence="1">The sequence shown here is derived from an EMBL/GenBank/DDBJ whole genome shotgun (WGS) entry which is preliminary data.</text>
</comment>
<dbReference type="Proteomes" id="UP001432027">
    <property type="component" value="Unassembled WGS sequence"/>
</dbReference>
<evidence type="ECO:0008006" key="3">
    <source>
        <dbReference type="Google" id="ProtNLM"/>
    </source>
</evidence>
<feature type="non-terminal residue" evidence="1">
    <location>
        <position position="114"/>
    </location>
</feature>
<evidence type="ECO:0000313" key="2">
    <source>
        <dbReference type="Proteomes" id="UP001432027"/>
    </source>
</evidence>
<protein>
    <recommendedName>
        <fullName evidence="3">G protein-coupled receptor</fullName>
    </recommendedName>
</protein>
<accession>A0AAV5U303</accession>
<name>A0AAV5U303_9BILA</name>
<evidence type="ECO:0000313" key="1">
    <source>
        <dbReference type="EMBL" id="GMT00861.1"/>
    </source>
</evidence>
<proteinExistence type="predicted"/>
<dbReference type="AlphaFoldDB" id="A0AAV5U303"/>
<reference evidence="1" key="1">
    <citation type="submission" date="2023-10" db="EMBL/GenBank/DDBJ databases">
        <title>Genome assembly of Pristionchus species.</title>
        <authorList>
            <person name="Yoshida K."/>
            <person name="Sommer R.J."/>
        </authorList>
    </citation>
    <scope>NUCLEOTIDE SEQUENCE</scope>
    <source>
        <strain evidence="1">RS0144</strain>
    </source>
</reference>
<gene>
    <name evidence="1" type="ORF">PENTCL1PPCAC_23035</name>
</gene>
<dbReference type="EMBL" id="BTSX01000005">
    <property type="protein sequence ID" value="GMT00861.1"/>
    <property type="molecule type" value="Genomic_DNA"/>
</dbReference>
<sequence>MGQHDGLNDTLTNSSSIISVLFSGFEFSNDSPSIVFSIPSTLLSASSSFLGVHAVVTGPSSSSFPNCLSGQARYPVWTSLIRITGRRVSFSAILHSTIEQSEIATSTLIIILEL</sequence>
<keyword evidence="2" id="KW-1185">Reference proteome</keyword>
<organism evidence="1 2">
    <name type="scientific">Pristionchus entomophagus</name>
    <dbReference type="NCBI Taxonomy" id="358040"/>
    <lineage>
        <taxon>Eukaryota</taxon>
        <taxon>Metazoa</taxon>
        <taxon>Ecdysozoa</taxon>
        <taxon>Nematoda</taxon>
        <taxon>Chromadorea</taxon>
        <taxon>Rhabditida</taxon>
        <taxon>Rhabditina</taxon>
        <taxon>Diplogasteromorpha</taxon>
        <taxon>Diplogasteroidea</taxon>
        <taxon>Neodiplogasteridae</taxon>
        <taxon>Pristionchus</taxon>
    </lineage>
</organism>